<reference evidence="2 3" key="1">
    <citation type="submission" date="2018-01" db="EMBL/GenBank/DDBJ databases">
        <title>Draft genome sequence of Sphaerisporangium sp. 7K107.</title>
        <authorList>
            <person name="Sahin N."/>
            <person name="Saygin H."/>
            <person name="Ay H."/>
        </authorList>
    </citation>
    <scope>NUCLEOTIDE SEQUENCE [LARGE SCALE GENOMIC DNA]</scope>
    <source>
        <strain evidence="2 3">7K107</strain>
    </source>
</reference>
<keyword evidence="1" id="KW-1133">Transmembrane helix</keyword>
<sequence length="91" mass="9399">MLLLAALWGASVYAGWGLEAFCSPGEPGDQCARRLEVVSTISGLFAVVAGSSSVAAWLTRSPRAFLPLMIVAIGSWVTAEAVLFLGGMLVG</sequence>
<feature type="transmembrane region" description="Helical" evidence="1">
    <location>
        <begin position="38"/>
        <end position="58"/>
    </location>
</feature>
<dbReference type="Proteomes" id="UP000248544">
    <property type="component" value="Unassembled WGS sequence"/>
</dbReference>
<dbReference type="AlphaFoldDB" id="A0A2W2HL88"/>
<evidence type="ECO:0000313" key="3">
    <source>
        <dbReference type="Proteomes" id="UP000248544"/>
    </source>
</evidence>
<name>A0A2W2HL88_9ACTN</name>
<keyword evidence="1" id="KW-0812">Transmembrane</keyword>
<organism evidence="2 3">
    <name type="scientific">Spongiactinospora gelatinilytica</name>
    <dbReference type="NCBI Taxonomy" id="2666298"/>
    <lineage>
        <taxon>Bacteria</taxon>
        <taxon>Bacillati</taxon>
        <taxon>Actinomycetota</taxon>
        <taxon>Actinomycetes</taxon>
        <taxon>Streptosporangiales</taxon>
        <taxon>Streptosporangiaceae</taxon>
        <taxon>Spongiactinospora</taxon>
    </lineage>
</organism>
<keyword evidence="3" id="KW-1185">Reference proteome</keyword>
<dbReference type="EMBL" id="POUA01000201">
    <property type="protein sequence ID" value="PZG39764.1"/>
    <property type="molecule type" value="Genomic_DNA"/>
</dbReference>
<comment type="caution">
    <text evidence="2">The sequence shown here is derived from an EMBL/GenBank/DDBJ whole genome shotgun (WGS) entry which is preliminary data.</text>
</comment>
<accession>A0A2W2HL88</accession>
<keyword evidence="1" id="KW-0472">Membrane</keyword>
<gene>
    <name evidence="2" type="ORF">C1I98_23290</name>
</gene>
<protein>
    <submittedName>
        <fullName evidence="2">Uncharacterized protein</fullName>
    </submittedName>
</protein>
<evidence type="ECO:0000313" key="2">
    <source>
        <dbReference type="EMBL" id="PZG39764.1"/>
    </source>
</evidence>
<proteinExistence type="predicted"/>
<feature type="transmembrane region" description="Helical" evidence="1">
    <location>
        <begin position="65"/>
        <end position="90"/>
    </location>
</feature>
<evidence type="ECO:0000256" key="1">
    <source>
        <dbReference type="SAM" id="Phobius"/>
    </source>
</evidence>